<dbReference type="OrthoDB" id="9770965at2"/>
<evidence type="ECO:0000259" key="5">
    <source>
        <dbReference type="PROSITE" id="PS51635"/>
    </source>
</evidence>
<dbReference type="RefSeq" id="WP_084647900.1">
    <property type="nucleotide sequence ID" value="NZ_FPKV01000002.1"/>
</dbReference>
<dbReference type="InterPro" id="IPR016035">
    <property type="entry name" value="Acyl_Trfase/lysoPLipase"/>
</dbReference>
<dbReference type="PANTHER" id="PTHR14226:SF29">
    <property type="entry name" value="NEUROPATHY TARGET ESTERASE SWS"/>
    <property type="match status" value="1"/>
</dbReference>
<feature type="active site" description="Proton acceptor" evidence="4">
    <location>
        <position position="210"/>
    </location>
</feature>
<dbReference type="Proteomes" id="UP000182544">
    <property type="component" value="Unassembled WGS sequence"/>
</dbReference>
<dbReference type="STRING" id="369401.SAMN05428642_102152"/>
<dbReference type="GO" id="GO:0016042">
    <property type="term" value="P:lipid catabolic process"/>
    <property type="evidence" value="ECO:0007669"/>
    <property type="project" value="UniProtKB-UniRule"/>
</dbReference>
<feature type="active site" description="Nucleophile" evidence="4">
    <location>
        <position position="66"/>
    </location>
</feature>
<feature type="short sequence motif" description="GXGXXG" evidence="4">
    <location>
        <begin position="37"/>
        <end position="42"/>
    </location>
</feature>
<dbReference type="Pfam" id="PF19143">
    <property type="entry name" value="Omp85_2"/>
    <property type="match status" value="1"/>
</dbReference>
<keyword evidence="2 4" id="KW-0442">Lipid degradation</keyword>
<name>A0A1K2IGM6_9FLAO</name>
<dbReference type="AlphaFoldDB" id="A0A1K2IGM6"/>
<feature type="short sequence motif" description="DGA/G" evidence="4">
    <location>
        <begin position="210"/>
        <end position="212"/>
    </location>
</feature>
<proteinExistence type="predicted"/>
<evidence type="ECO:0000313" key="7">
    <source>
        <dbReference type="Proteomes" id="UP000182544"/>
    </source>
</evidence>
<feature type="domain" description="PNPLA" evidence="5">
    <location>
        <begin position="33"/>
        <end position="223"/>
    </location>
</feature>
<keyword evidence="1 4" id="KW-0378">Hydrolase</keyword>
<protein>
    <submittedName>
        <fullName evidence="6">NTE family protein</fullName>
    </submittedName>
</protein>
<dbReference type="SUPFAM" id="SSF52151">
    <property type="entry name" value="FabD/lysophospholipase-like"/>
    <property type="match status" value="1"/>
</dbReference>
<dbReference type="InterPro" id="IPR043864">
    <property type="entry name" value="Omp85-like_dom"/>
</dbReference>
<dbReference type="Gene3D" id="3.40.1090.10">
    <property type="entry name" value="Cytosolic phospholipase A2 catalytic domain"/>
    <property type="match status" value="2"/>
</dbReference>
<dbReference type="Pfam" id="PF01734">
    <property type="entry name" value="Patatin"/>
    <property type="match status" value="1"/>
</dbReference>
<dbReference type="EMBL" id="FPKV01000002">
    <property type="protein sequence ID" value="SFZ91588.1"/>
    <property type="molecule type" value="Genomic_DNA"/>
</dbReference>
<keyword evidence="3 4" id="KW-0443">Lipid metabolism</keyword>
<reference evidence="6 7" key="1">
    <citation type="submission" date="2016-10" db="EMBL/GenBank/DDBJ databases">
        <authorList>
            <person name="de Groot N.N."/>
        </authorList>
    </citation>
    <scope>NUCLEOTIDE SEQUENCE [LARGE SCALE GENOMIC DNA]</scope>
    <source>
        <strain evidence="6 7">DSM 18180</strain>
    </source>
</reference>
<dbReference type="PANTHER" id="PTHR14226">
    <property type="entry name" value="NEUROPATHY TARGET ESTERASE/SWISS CHEESE D.MELANOGASTER"/>
    <property type="match status" value="1"/>
</dbReference>
<evidence type="ECO:0000256" key="1">
    <source>
        <dbReference type="ARBA" id="ARBA00022801"/>
    </source>
</evidence>
<evidence type="ECO:0000256" key="3">
    <source>
        <dbReference type="ARBA" id="ARBA00023098"/>
    </source>
</evidence>
<dbReference type="InterPro" id="IPR002641">
    <property type="entry name" value="PNPLA_dom"/>
</dbReference>
<feature type="short sequence motif" description="GXSXG" evidence="4">
    <location>
        <begin position="64"/>
        <end position="68"/>
    </location>
</feature>
<dbReference type="CDD" id="cd07205">
    <property type="entry name" value="Pat_PNPLA6_PNPLA7_NTE1_like"/>
    <property type="match status" value="1"/>
</dbReference>
<dbReference type="PROSITE" id="PS51635">
    <property type="entry name" value="PNPLA"/>
    <property type="match status" value="1"/>
</dbReference>
<dbReference type="GO" id="GO:0016787">
    <property type="term" value="F:hydrolase activity"/>
    <property type="evidence" value="ECO:0007669"/>
    <property type="project" value="UniProtKB-UniRule"/>
</dbReference>
<sequence>MKNFIFLLLFFSLFSQFIDGQNETKTLKPKVALVLSGGGAKGLAHIPTLQLLDSLGIVPDLLVGNSMGSIVGGLYAMGYSGDSIANIAKNANWDKLIGGGVSLRNVSVEEKSEFNRYLIGMDVVEGKIKSTSFILNDQNLRAFISNLTYPAYNITDFDKLSIPFRAIATDIVNGKEVILDHGSLAFAMRASMSIPGAFSPVQYDNTLLIDGGVLNNFPVDVAKNMGADIIIGSDVGGGMEPKEKLNNIATLLFQTGMLHSNLKNPENKALCDILIEHTPHITYTTGDFDNSVAIYEEGKIALAENKDALVNLSIKLKKFKQLSHTLPYVKDEIILDTIVYNNISKSNLALVKARTNIKLHKKYTKQEILEGINRAMGTTIFSHITFNPPVKENEKGLELNGFERSKDVLKGALHFDSYYGVGVIVNFTRRNFIGRASRSLVTLDIAEKPRLRIQHQKNFGSDRNWWWRSELYGQQLEQDIFISGENVDNLRFRYFDFDNQINRNINSLKSYVGIGLKYQNNHLKPKIDPEFNNNVYDLIKYNYNTIELNAHYNHNSFDKVFYATEGTSLKAYLGRSIHNKLDVDFYNSTFSNIKGSTNNYSKLSLDFEKRFQVYNKATAIIGATSGFIFQDNLKNDDISFTEYGMGSKYYLGGVLLEPRHDNYMLPGLNEGEVLANQFIKLNLGMQFNTANKVYITPHFNIASIGFDDFSDYIDNAFSAKGNWEDAIKPSILISSGAMLSYSSLLGPINFDVSWVNSTNKVRFFIGIGFNLSKS</sequence>
<gene>
    <name evidence="6" type="ORF">SAMN05428642_102152</name>
</gene>
<organism evidence="6 7">
    <name type="scientific">Flaviramulus basaltis</name>
    <dbReference type="NCBI Taxonomy" id="369401"/>
    <lineage>
        <taxon>Bacteria</taxon>
        <taxon>Pseudomonadati</taxon>
        <taxon>Bacteroidota</taxon>
        <taxon>Flavobacteriia</taxon>
        <taxon>Flavobacteriales</taxon>
        <taxon>Flavobacteriaceae</taxon>
        <taxon>Flaviramulus</taxon>
    </lineage>
</organism>
<dbReference type="Gene3D" id="2.40.160.50">
    <property type="entry name" value="membrane protein fhac: a member of the omp85/tpsb transporter family"/>
    <property type="match status" value="1"/>
</dbReference>
<evidence type="ECO:0000256" key="4">
    <source>
        <dbReference type="PROSITE-ProRule" id="PRU01161"/>
    </source>
</evidence>
<keyword evidence="7" id="KW-1185">Reference proteome</keyword>
<dbReference type="InterPro" id="IPR050301">
    <property type="entry name" value="NTE"/>
</dbReference>
<accession>A0A1K2IGM6</accession>
<evidence type="ECO:0000256" key="2">
    <source>
        <dbReference type="ARBA" id="ARBA00022963"/>
    </source>
</evidence>
<evidence type="ECO:0000313" key="6">
    <source>
        <dbReference type="EMBL" id="SFZ91588.1"/>
    </source>
</evidence>